<dbReference type="InterPro" id="IPR020615">
    <property type="entry name" value="Thiolase_acyl_enz_int_AS"/>
</dbReference>
<dbReference type="Gene3D" id="3.40.47.10">
    <property type="match status" value="2"/>
</dbReference>
<keyword evidence="3 5" id="KW-0012">Acyltransferase</keyword>
<dbReference type="Pfam" id="PF00108">
    <property type="entry name" value="Thiolase_N"/>
    <property type="match status" value="1"/>
</dbReference>
<accession>A0A1S2VQC8</accession>
<dbReference type="OrthoDB" id="9764892at2"/>
<feature type="domain" description="Thiolase N-terminal" evidence="6">
    <location>
        <begin position="5"/>
        <end position="269"/>
    </location>
</feature>
<evidence type="ECO:0000256" key="2">
    <source>
        <dbReference type="ARBA" id="ARBA00022679"/>
    </source>
</evidence>
<dbReference type="PROSITE" id="PS00098">
    <property type="entry name" value="THIOLASE_1"/>
    <property type="match status" value="1"/>
</dbReference>
<dbReference type="PANTHER" id="PTHR43365">
    <property type="entry name" value="BLR7806 PROTEIN"/>
    <property type="match status" value="1"/>
</dbReference>
<dbReference type="InterPro" id="IPR020610">
    <property type="entry name" value="Thiolase_AS"/>
</dbReference>
<feature type="domain" description="Thiolase C-terminal" evidence="7">
    <location>
        <begin position="279"/>
        <end position="400"/>
    </location>
</feature>
<comment type="similarity">
    <text evidence="1 5">Belongs to the thiolase-like superfamily. Thiolase family.</text>
</comment>
<dbReference type="GO" id="GO:0003988">
    <property type="term" value="F:acetyl-CoA C-acyltransferase activity"/>
    <property type="evidence" value="ECO:0007669"/>
    <property type="project" value="UniProtKB-ARBA"/>
</dbReference>
<reference evidence="8 9" key="1">
    <citation type="submission" date="2016-10" db="EMBL/GenBank/DDBJ databases">
        <title>Arsenicibacter rosenii gen. nov., sp. nov., an efficient arsenic-methylating bacterium isolated from an arsenic-contaminated paddy soil.</title>
        <authorList>
            <person name="Huang K."/>
        </authorList>
    </citation>
    <scope>NUCLEOTIDE SEQUENCE [LARGE SCALE GENOMIC DNA]</scope>
    <source>
        <strain evidence="8 9">SM-1</strain>
    </source>
</reference>
<keyword evidence="2 5" id="KW-0808">Transferase</keyword>
<dbReference type="InterPro" id="IPR020613">
    <property type="entry name" value="Thiolase_CS"/>
</dbReference>
<evidence type="ECO:0000259" key="7">
    <source>
        <dbReference type="Pfam" id="PF02803"/>
    </source>
</evidence>
<evidence type="ECO:0000313" key="9">
    <source>
        <dbReference type="Proteomes" id="UP000181790"/>
    </source>
</evidence>
<organism evidence="8 9">
    <name type="scientific">Arsenicibacter rosenii</name>
    <dbReference type="NCBI Taxonomy" id="1750698"/>
    <lineage>
        <taxon>Bacteria</taxon>
        <taxon>Pseudomonadati</taxon>
        <taxon>Bacteroidota</taxon>
        <taxon>Cytophagia</taxon>
        <taxon>Cytophagales</taxon>
        <taxon>Spirosomataceae</taxon>
        <taxon>Arsenicibacter</taxon>
    </lineage>
</organism>
<dbReference type="InterPro" id="IPR020617">
    <property type="entry name" value="Thiolase_C"/>
</dbReference>
<dbReference type="PROSITE" id="PS00099">
    <property type="entry name" value="THIOLASE_3"/>
    <property type="match status" value="1"/>
</dbReference>
<keyword evidence="9" id="KW-1185">Reference proteome</keyword>
<evidence type="ECO:0000256" key="3">
    <source>
        <dbReference type="ARBA" id="ARBA00023315"/>
    </source>
</evidence>
<evidence type="ECO:0000256" key="1">
    <source>
        <dbReference type="ARBA" id="ARBA00010982"/>
    </source>
</evidence>
<dbReference type="CDD" id="cd00751">
    <property type="entry name" value="thiolase"/>
    <property type="match status" value="1"/>
</dbReference>
<dbReference type="NCBIfam" id="TIGR01930">
    <property type="entry name" value="AcCoA-C-Actrans"/>
    <property type="match status" value="1"/>
</dbReference>
<name>A0A1S2VQC8_9BACT</name>
<dbReference type="SUPFAM" id="SSF53901">
    <property type="entry name" value="Thiolase-like"/>
    <property type="match status" value="2"/>
</dbReference>
<comment type="caution">
    <text evidence="8">The sequence shown here is derived from an EMBL/GenBank/DDBJ whole genome shotgun (WGS) entry which is preliminary data.</text>
</comment>
<dbReference type="InterPro" id="IPR020616">
    <property type="entry name" value="Thiolase_N"/>
</dbReference>
<dbReference type="AlphaFoldDB" id="A0A1S2VQC8"/>
<feature type="active site" description="Proton acceptor" evidence="4">
    <location>
        <position position="387"/>
    </location>
</feature>
<dbReference type="InterPro" id="IPR002155">
    <property type="entry name" value="Thiolase"/>
</dbReference>
<evidence type="ECO:0000313" key="8">
    <source>
        <dbReference type="EMBL" id="OIN60386.1"/>
    </source>
</evidence>
<dbReference type="Pfam" id="PF02803">
    <property type="entry name" value="Thiolase_C"/>
    <property type="match status" value="1"/>
</dbReference>
<dbReference type="PANTHER" id="PTHR43365:SF1">
    <property type="entry name" value="ACETYL-COA C-ACYLTRANSFERASE"/>
    <property type="match status" value="1"/>
</dbReference>
<evidence type="ECO:0000256" key="4">
    <source>
        <dbReference type="PIRSR" id="PIRSR000429-1"/>
    </source>
</evidence>
<dbReference type="PROSITE" id="PS00737">
    <property type="entry name" value="THIOLASE_2"/>
    <property type="match status" value="1"/>
</dbReference>
<sequence length="402" mass="42095">MADAFIFDAVRTPRGRGKSDGALHDIQPIQLLTSVLQSLRDRNTLDTSLVDDVIMGCVTPIGEQGADIARTAVLEAGYAESVAGVQLNRFCSSGLEAINMAAAYVMSGQVDAVVAGGVESMSRVPMGSDGGALFMNPQIVARHNIVPQGISADLIATQQGYSRQDVDTFAAESYRRAVAAQQDNRFARTLVPLKDSIGIPVLDRDEGVRSGTTVESLSALKPAFANMGKMGMDALALLKYAGLAQINHVHHAGNSSQIVDGAAGLLIGSRAFGEQAGLTPRARIKAFAVVGSEPTIMLTGPIPATQKVLKKAGMRISDIDLFEVNEAFAAIPMLFMDVFGVDHSKVNVNGGSIALGHPLGATGAIISATLLDELERTGKQVGLSTLCIGGGMGIATIFERVY</sequence>
<protein>
    <submittedName>
        <fullName evidence="8">Acetyl-CoA acetyltransferase</fullName>
    </submittedName>
</protein>
<dbReference type="EMBL" id="MORL01000002">
    <property type="protein sequence ID" value="OIN60386.1"/>
    <property type="molecule type" value="Genomic_DNA"/>
</dbReference>
<feature type="active site" description="Proton acceptor" evidence="4">
    <location>
        <position position="357"/>
    </location>
</feature>
<gene>
    <name evidence="8" type="ORF">BLX24_06060</name>
</gene>
<dbReference type="NCBIfam" id="NF006090">
    <property type="entry name" value="PRK08242.1"/>
    <property type="match status" value="1"/>
</dbReference>
<dbReference type="RefSeq" id="WP_071502179.1">
    <property type="nucleotide sequence ID" value="NZ_MORL01000002.1"/>
</dbReference>
<evidence type="ECO:0000256" key="5">
    <source>
        <dbReference type="RuleBase" id="RU003557"/>
    </source>
</evidence>
<evidence type="ECO:0000259" key="6">
    <source>
        <dbReference type="Pfam" id="PF00108"/>
    </source>
</evidence>
<dbReference type="InterPro" id="IPR016039">
    <property type="entry name" value="Thiolase-like"/>
</dbReference>
<dbReference type="Proteomes" id="UP000181790">
    <property type="component" value="Unassembled WGS sequence"/>
</dbReference>
<dbReference type="PIRSF" id="PIRSF000429">
    <property type="entry name" value="Ac-CoA_Ac_transf"/>
    <property type="match status" value="1"/>
</dbReference>
<feature type="active site" description="Acyl-thioester intermediate" evidence="4">
    <location>
        <position position="91"/>
    </location>
</feature>
<proteinExistence type="inferred from homology"/>